<organism evidence="2 3">
    <name type="scientific">Nocardia uniformis</name>
    <dbReference type="NCBI Taxonomy" id="53432"/>
    <lineage>
        <taxon>Bacteria</taxon>
        <taxon>Bacillati</taxon>
        <taxon>Actinomycetota</taxon>
        <taxon>Actinomycetes</taxon>
        <taxon>Mycobacteriales</taxon>
        <taxon>Nocardiaceae</taxon>
        <taxon>Nocardia</taxon>
    </lineage>
</organism>
<dbReference type="Pfam" id="PF14246">
    <property type="entry name" value="TetR_C_7"/>
    <property type="match status" value="1"/>
</dbReference>
<evidence type="ECO:0000259" key="1">
    <source>
        <dbReference type="Pfam" id="PF14246"/>
    </source>
</evidence>
<gene>
    <name evidence="2" type="ORF">HLB23_23620</name>
</gene>
<evidence type="ECO:0000313" key="2">
    <source>
        <dbReference type="EMBL" id="NNH72811.1"/>
    </source>
</evidence>
<dbReference type="Proteomes" id="UP000586827">
    <property type="component" value="Unassembled WGS sequence"/>
</dbReference>
<reference evidence="2 3" key="1">
    <citation type="submission" date="2020-05" db="EMBL/GenBank/DDBJ databases">
        <title>MicrobeNet Type strains.</title>
        <authorList>
            <person name="Nicholson A.C."/>
        </authorList>
    </citation>
    <scope>NUCLEOTIDE SEQUENCE [LARGE SCALE GENOMIC DNA]</scope>
    <source>
        <strain evidence="2 3">JCM 3224</strain>
    </source>
</reference>
<sequence>MTCACPNSFSKLAATVLTGPIVRLRRLLIGEAERFPELAAEHFAFLVMGASLNRALFEATTPYAPEGIEKRAHAGIDTFLRAYR</sequence>
<dbReference type="InterPro" id="IPR039536">
    <property type="entry name" value="TetR_C_Proteobacteria"/>
</dbReference>
<comment type="caution">
    <text evidence="2">The sequence shown here is derived from an EMBL/GenBank/DDBJ whole genome shotgun (WGS) entry which is preliminary data.</text>
</comment>
<protein>
    <recommendedName>
        <fullName evidence="1">Transcriptional regulator TetR C-terminal Proteobacteria type domain-containing protein</fullName>
    </recommendedName>
</protein>
<dbReference type="EMBL" id="JABELX010000008">
    <property type="protein sequence ID" value="NNH72811.1"/>
    <property type="molecule type" value="Genomic_DNA"/>
</dbReference>
<evidence type="ECO:0000313" key="3">
    <source>
        <dbReference type="Proteomes" id="UP000586827"/>
    </source>
</evidence>
<feature type="domain" description="Transcriptional regulator TetR C-terminal Proteobacteria type" evidence="1">
    <location>
        <begin position="36"/>
        <end position="84"/>
    </location>
</feature>
<dbReference type="Gene3D" id="1.10.357.10">
    <property type="entry name" value="Tetracycline Repressor, domain 2"/>
    <property type="match status" value="1"/>
</dbReference>
<keyword evidence="3" id="KW-1185">Reference proteome</keyword>
<name>A0A849CGY6_9NOCA</name>
<accession>A0A849CGY6</accession>
<proteinExistence type="predicted"/>
<dbReference type="AlphaFoldDB" id="A0A849CGY6"/>